<organism evidence="4 5">
    <name type="scientific">Goodfellowiella coeruleoviolacea</name>
    <dbReference type="NCBI Taxonomy" id="334858"/>
    <lineage>
        <taxon>Bacteria</taxon>
        <taxon>Bacillati</taxon>
        <taxon>Actinomycetota</taxon>
        <taxon>Actinomycetes</taxon>
        <taxon>Pseudonocardiales</taxon>
        <taxon>Pseudonocardiaceae</taxon>
        <taxon>Goodfellowiella</taxon>
    </lineage>
</organism>
<keyword evidence="1" id="KW-0547">Nucleotide-binding</keyword>
<reference evidence="4" key="1">
    <citation type="submission" date="2022-06" db="EMBL/GenBank/DDBJ databases">
        <title>Genomic Encyclopedia of Archaeal and Bacterial Type Strains, Phase II (KMG-II): from individual species to whole genera.</title>
        <authorList>
            <person name="Goeker M."/>
        </authorList>
    </citation>
    <scope>NUCLEOTIDE SEQUENCE</scope>
    <source>
        <strain evidence="4">DSM 43935</strain>
    </source>
</reference>
<dbReference type="PANTHER" id="PTHR43384:SF6">
    <property type="entry name" value="SEPTUM SITE-DETERMINING PROTEIN MIND HOMOLOG, CHLOROPLASTIC"/>
    <property type="match status" value="1"/>
</dbReference>
<dbReference type="GO" id="GO:0005524">
    <property type="term" value="F:ATP binding"/>
    <property type="evidence" value="ECO:0007669"/>
    <property type="project" value="UniProtKB-KW"/>
</dbReference>
<dbReference type="InterPro" id="IPR050625">
    <property type="entry name" value="ParA/MinD_ATPase"/>
</dbReference>
<dbReference type="Proteomes" id="UP001206128">
    <property type="component" value="Unassembled WGS sequence"/>
</dbReference>
<evidence type="ECO:0000259" key="3">
    <source>
        <dbReference type="Pfam" id="PF01656"/>
    </source>
</evidence>
<accession>A0AAE3KJP9</accession>
<proteinExistence type="predicted"/>
<dbReference type="PANTHER" id="PTHR43384">
    <property type="entry name" value="SEPTUM SITE-DETERMINING PROTEIN MIND HOMOLOG, CHLOROPLASTIC-RELATED"/>
    <property type="match status" value="1"/>
</dbReference>
<dbReference type="GO" id="GO:0005829">
    <property type="term" value="C:cytosol"/>
    <property type="evidence" value="ECO:0007669"/>
    <property type="project" value="TreeGrafter"/>
</dbReference>
<dbReference type="GO" id="GO:0016887">
    <property type="term" value="F:ATP hydrolysis activity"/>
    <property type="evidence" value="ECO:0007669"/>
    <property type="project" value="TreeGrafter"/>
</dbReference>
<dbReference type="AlphaFoldDB" id="A0AAE3KJP9"/>
<keyword evidence="5" id="KW-1185">Reference proteome</keyword>
<dbReference type="GO" id="GO:0051782">
    <property type="term" value="P:negative regulation of cell division"/>
    <property type="evidence" value="ECO:0007669"/>
    <property type="project" value="TreeGrafter"/>
</dbReference>
<name>A0AAE3KJP9_9PSEU</name>
<keyword evidence="2" id="KW-0067">ATP-binding</keyword>
<evidence type="ECO:0000256" key="1">
    <source>
        <dbReference type="ARBA" id="ARBA00022741"/>
    </source>
</evidence>
<sequence length="426" mass="46421">MTVHFDRAWSQGCGLARETAEQGFDVVLVRDMLGRLSLVVDAPDATQLPSDLADRLRGAAGAFAGAVHTADDLFDVDLVLKSPDRVALWQNPDGPGRLWTLERGVVGADWTRPDRLDEAVERRVTLYGFKGGVGRSTATAMLAQHLAATGRCVLVVDLDLESPGVGALLRETEQLPLYGIVDHLVEAAVGNADSLDLVTRVQVPHVRGNGEVWLAPASGKPRPEYDYLAKLNRVYTDLPGQRFGDRLRAAINACENQVERLSRKPDVVLLDSRAGIHDIAAVAITQLSGLSLLFAVDNPQTWAGYRSLFAQWLRSGTAPDIRKRLQMVAALVPASDKNYLSNFIDHAQECFADTLYDDVGGGDTGAFNFAPDDQDGPHWPLPILFHGDLVGLNPVARPNWYAEPLIFAAYEKFLELAAQLVVGEEL</sequence>
<dbReference type="SUPFAM" id="SSF52540">
    <property type="entry name" value="P-loop containing nucleoside triphosphate hydrolases"/>
    <property type="match status" value="1"/>
</dbReference>
<dbReference type="GO" id="GO:0009898">
    <property type="term" value="C:cytoplasmic side of plasma membrane"/>
    <property type="evidence" value="ECO:0007669"/>
    <property type="project" value="TreeGrafter"/>
</dbReference>
<evidence type="ECO:0000313" key="5">
    <source>
        <dbReference type="Proteomes" id="UP001206128"/>
    </source>
</evidence>
<dbReference type="Gene3D" id="3.40.50.300">
    <property type="entry name" value="P-loop containing nucleotide triphosphate hydrolases"/>
    <property type="match status" value="1"/>
</dbReference>
<dbReference type="RefSeq" id="WP_253768331.1">
    <property type="nucleotide sequence ID" value="NZ_JAMTCK010000003.1"/>
</dbReference>
<dbReference type="InterPro" id="IPR002586">
    <property type="entry name" value="CobQ/CobB/MinD/ParA_Nub-bd_dom"/>
</dbReference>
<evidence type="ECO:0000256" key="2">
    <source>
        <dbReference type="ARBA" id="ARBA00022840"/>
    </source>
</evidence>
<comment type="caution">
    <text evidence="4">The sequence shown here is derived from an EMBL/GenBank/DDBJ whole genome shotgun (WGS) entry which is preliminary data.</text>
</comment>
<evidence type="ECO:0000313" key="4">
    <source>
        <dbReference type="EMBL" id="MCP2164558.1"/>
    </source>
</evidence>
<protein>
    <submittedName>
        <fullName evidence="4">CobQ/CobB/MinD/ParA nucleotide binding domain-containing protein</fullName>
    </submittedName>
</protein>
<dbReference type="EMBL" id="JAMTCK010000003">
    <property type="protein sequence ID" value="MCP2164558.1"/>
    <property type="molecule type" value="Genomic_DNA"/>
</dbReference>
<dbReference type="NCBIfam" id="NF047398">
    <property type="entry name" value="AAA_KGGVGR"/>
    <property type="match status" value="1"/>
</dbReference>
<dbReference type="InterPro" id="IPR027417">
    <property type="entry name" value="P-loop_NTPase"/>
</dbReference>
<feature type="domain" description="CobQ/CobB/MinD/ParA nucleotide binding" evidence="3">
    <location>
        <begin position="125"/>
        <end position="243"/>
    </location>
</feature>
<dbReference type="Pfam" id="PF01656">
    <property type="entry name" value="CbiA"/>
    <property type="match status" value="1"/>
</dbReference>
<gene>
    <name evidence="4" type="ORF">LX83_001398</name>
</gene>